<evidence type="ECO:0000256" key="4">
    <source>
        <dbReference type="ARBA" id="ARBA00022692"/>
    </source>
</evidence>
<sequence>MTVVTAIETTGDLTANSVVSNEPVKGPVYINRIKGGVLGDGTNSAIAAILGSFPMSTFSQNNGVIQLTGVASRYVAYFIAGLLVLLGLFPVIGAFLQTMPKPVLGGATLVMFGTVAAAGIRILASAELGRRDLLIMAVSFGLGLGVTAVPEVASQLPPLLKSLFSSSITVAGLSAIFMSLFLPMGEQASVEKEAQNEAEPASGTV</sequence>
<proteinExistence type="inferred from homology"/>
<dbReference type="PROSITE" id="PS01116">
    <property type="entry name" value="XANTH_URACIL_PERMASE"/>
    <property type="match status" value="1"/>
</dbReference>
<name>A0ABV2SJB8_9GAMM</name>
<evidence type="ECO:0000256" key="5">
    <source>
        <dbReference type="ARBA" id="ARBA00022989"/>
    </source>
</evidence>
<evidence type="ECO:0000313" key="9">
    <source>
        <dbReference type="Proteomes" id="UP001549366"/>
    </source>
</evidence>
<dbReference type="RefSeq" id="WP_354016428.1">
    <property type="nucleotide sequence ID" value="NZ_JBEWTB010000002.1"/>
</dbReference>
<comment type="similarity">
    <text evidence="2">Belongs to the nucleobase:cation symporter-2 (NCS2) (TC 2.A.40) family.</text>
</comment>
<protein>
    <submittedName>
        <fullName evidence="8">Xanthine/uracil permease</fullName>
    </submittedName>
</protein>
<dbReference type="InterPro" id="IPR006042">
    <property type="entry name" value="Xan_ur_permease"/>
</dbReference>
<dbReference type="Proteomes" id="UP001549366">
    <property type="component" value="Unassembled WGS sequence"/>
</dbReference>
<keyword evidence="5 7" id="KW-1133">Transmembrane helix</keyword>
<feature type="transmembrane region" description="Helical" evidence="7">
    <location>
        <begin position="102"/>
        <end position="124"/>
    </location>
</feature>
<comment type="caution">
    <text evidence="8">The sequence shown here is derived from an EMBL/GenBank/DDBJ whole genome shotgun (WGS) entry which is preliminary data.</text>
</comment>
<evidence type="ECO:0000256" key="1">
    <source>
        <dbReference type="ARBA" id="ARBA00004141"/>
    </source>
</evidence>
<dbReference type="InterPro" id="IPR006043">
    <property type="entry name" value="NCS2"/>
</dbReference>
<organism evidence="8 9">
    <name type="scientific">Endozoicomonas lisbonensis</name>
    <dbReference type="NCBI Taxonomy" id="3120522"/>
    <lineage>
        <taxon>Bacteria</taxon>
        <taxon>Pseudomonadati</taxon>
        <taxon>Pseudomonadota</taxon>
        <taxon>Gammaproteobacteria</taxon>
        <taxon>Oceanospirillales</taxon>
        <taxon>Endozoicomonadaceae</taxon>
        <taxon>Endozoicomonas</taxon>
    </lineage>
</organism>
<evidence type="ECO:0000313" key="8">
    <source>
        <dbReference type="EMBL" id="MET4757857.1"/>
    </source>
</evidence>
<evidence type="ECO:0000256" key="2">
    <source>
        <dbReference type="ARBA" id="ARBA00008821"/>
    </source>
</evidence>
<evidence type="ECO:0000256" key="3">
    <source>
        <dbReference type="ARBA" id="ARBA00022448"/>
    </source>
</evidence>
<dbReference type="PANTHER" id="PTHR42810">
    <property type="entry name" value="PURINE PERMEASE C1399.01C-RELATED"/>
    <property type="match status" value="1"/>
</dbReference>
<accession>A0ABV2SJB8</accession>
<reference evidence="8 9" key="1">
    <citation type="submission" date="2024-06" db="EMBL/GenBank/DDBJ databases">
        <title>Genomic Encyclopedia of Type Strains, Phase V (KMG-V): Genome sequencing to study the core and pangenomes of soil and plant-associated prokaryotes.</title>
        <authorList>
            <person name="Whitman W."/>
        </authorList>
    </citation>
    <scope>NUCLEOTIDE SEQUENCE [LARGE SCALE GENOMIC DNA]</scope>
    <source>
        <strain evidence="8 9">NE40</strain>
    </source>
</reference>
<gene>
    <name evidence="8" type="ORF">V5J35_003049</name>
</gene>
<keyword evidence="4 7" id="KW-0812">Transmembrane</keyword>
<keyword evidence="6 7" id="KW-0472">Membrane</keyword>
<evidence type="ECO:0000256" key="6">
    <source>
        <dbReference type="ARBA" id="ARBA00023136"/>
    </source>
</evidence>
<keyword evidence="3" id="KW-0813">Transport</keyword>
<keyword evidence="9" id="KW-1185">Reference proteome</keyword>
<dbReference type="EMBL" id="JBEWTB010000002">
    <property type="protein sequence ID" value="MET4757857.1"/>
    <property type="molecule type" value="Genomic_DNA"/>
</dbReference>
<dbReference type="PANTHER" id="PTHR42810:SF2">
    <property type="entry name" value="PURINE PERMEASE C1399.01C-RELATED"/>
    <property type="match status" value="1"/>
</dbReference>
<comment type="subcellular location">
    <subcellularLocation>
        <location evidence="1">Membrane</location>
        <topology evidence="1">Multi-pass membrane protein</topology>
    </subcellularLocation>
</comment>
<dbReference type="Pfam" id="PF00860">
    <property type="entry name" value="Xan_ur_permease"/>
    <property type="match status" value="1"/>
</dbReference>
<evidence type="ECO:0000256" key="7">
    <source>
        <dbReference type="SAM" id="Phobius"/>
    </source>
</evidence>
<feature type="transmembrane region" description="Helical" evidence="7">
    <location>
        <begin position="74"/>
        <end position="96"/>
    </location>
</feature>
<feature type="transmembrane region" description="Helical" evidence="7">
    <location>
        <begin position="162"/>
        <end position="182"/>
    </location>
</feature>
<feature type="transmembrane region" description="Helical" evidence="7">
    <location>
        <begin position="133"/>
        <end position="150"/>
    </location>
</feature>